<dbReference type="InterPro" id="IPR036179">
    <property type="entry name" value="Ig-like_dom_sf"/>
</dbReference>
<dbReference type="GO" id="GO:0007155">
    <property type="term" value="P:cell adhesion"/>
    <property type="evidence" value="ECO:0007669"/>
    <property type="project" value="InterPro"/>
</dbReference>
<sequence>VEYGQPANVTCSIQKKTDAPYKLGWEAKLSQDYPENKTSATWEVKELTDWEEPDGIRCYFTGKRLEDQCETHLNLTVYKKPDSVNLRSSSEVCVEGKQIELRCEVVNVGPGRILSVRWSRADPKQNNFTIFNESSVPELKNETKNVSITVNVPITPTREDDGAQYQCEALLNLNQPLVFKSEKPITISV</sequence>
<comment type="caution">
    <text evidence="2">The sequence shown here is derived from an EMBL/GenBank/DDBJ whole genome shotgun (WGS) entry which is preliminary data.</text>
</comment>
<keyword evidence="3" id="KW-1185">Reference proteome</keyword>
<dbReference type="InterPro" id="IPR013783">
    <property type="entry name" value="Ig-like_fold"/>
</dbReference>
<dbReference type="InterPro" id="IPR047012">
    <property type="entry name" value="ICAM_VCAM"/>
</dbReference>
<reference evidence="2" key="1">
    <citation type="submission" date="2018-07" db="EMBL/GenBank/DDBJ databases">
        <title>Comparative genomics of catfishes provides insights into carnivory and benthic adaptation.</title>
        <authorList>
            <person name="Zhang Y."/>
            <person name="Wang D."/>
            <person name="Peng Z."/>
            <person name="Zheng S."/>
            <person name="Shao F."/>
            <person name="Tao W."/>
        </authorList>
    </citation>
    <scope>NUCLEOTIDE SEQUENCE</scope>
    <source>
        <strain evidence="2">Chongqing</strain>
    </source>
</reference>
<protein>
    <submittedName>
        <fullName evidence="2">Vascular cell adhesion protein 1 isoform X2</fullName>
    </submittedName>
</protein>
<feature type="non-terminal residue" evidence="2">
    <location>
        <position position="1"/>
    </location>
</feature>
<dbReference type="SUPFAM" id="SSF48726">
    <property type="entry name" value="Immunoglobulin"/>
    <property type="match status" value="2"/>
</dbReference>
<feature type="non-terminal residue" evidence="2">
    <location>
        <position position="189"/>
    </location>
</feature>
<dbReference type="Gene3D" id="2.60.40.10">
    <property type="entry name" value="Immunoglobulins"/>
    <property type="match status" value="2"/>
</dbReference>
<gene>
    <name evidence="2" type="ORF">C0J50_22699</name>
</gene>
<accession>A0AAD5AJG2</accession>
<feature type="domain" description="Ig-like" evidence="1">
    <location>
        <begin position="81"/>
        <end position="169"/>
    </location>
</feature>
<proteinExistence type="predicted"/>
<dbReference type="GO" id="GO:0005178">
    <property type="term" value="F:integrin binding"/>
    <property type="evidence" value="ECO:0007669"/>
    <property type="project" value="InterPro"/>
</dbReference>
<name>A0AAD5AJG2_SILAS</name>
<evidence type="ECO:0000313" key="2">
    <source>
        <dbReference type="EMBL" id="KAI5617733.1"/>
    </source>
</evidence>
<evidence type="ECO:0000259" key="1">
    <source>
        <dbReference type="PROSITE" id="PS50835"/>
    </source>
</evidence>
<evidence type="ECO:0000313" key="3">
    <source>
        <dbReference type="Proteomes" id="UP001205998"/>
    </source>
</evidence>
<dbReference type="PANTHER" id="PTHR13771">
    <property type="entry name" value="INTERCELLULAR ADHESION MOLECULE"/>
    <property type="match status" value="1"/>
</dbReference>
<dbReference type="EMBL" id="MU551698">
    <property type="protein sequence ID" value="KAI5617733.1"/>
    <property type="molecule type" value="Genomic_DNA"/>
</dbReference>
<organism evidence="2 3">
    <name type="scientific">Silurus asotus</name>
    <name type="common">Amur catfish</name>
    <name type="synonym">Parasilurus asotus</name>
    <dbReference type="NCBI Taxonomy" id="30991"/>
    <lineage>
        <taxon>Eukaryota</taxon>
        <taxon>Metazoa</taxon>
        <taxon>Chordata</taxon>
        <taxon>Craniata</taxon>
        <taxon>Vertebrata</taxon>
        <taxon>Euteleostomi</taxon>
        <taxon>Actinopterygii</taxon>
        <taxon>Neopterygii</taxon>
        <taxon>Teleostei</taxon>
        <taxon>Ostariophysi</taxon>
        <taxon>Siluriformes</taxon>
        <taxon>Siluridae</taxon>
        <taxon>Silurus</taxon>
    </lineage>
</organism>
<dbReference type="PROSITE" id="PS50835">
    <property type="entry name" value="IG_LIKE"/>
    <property type="match status" value="1"/>
</dbReference>
<dbReference type="Proteomes" id="UP001205998">
    <property type="component" value="Unassembled WGS sequence"/>
</dbReference>
<dbReference type="AlphaFoldDB" id="A0AAD5AJG2"/>
<dbReference type="InterPro" id="IPR007110">
    <property type="entry name" value="Ig-like_dom"/>
</dbReference>
<dbReference type="PANTHER" id="PTHR13771:SF9">
    <property type="entry name" value="INTERCELLULAR ADHESION MOLECULE 5"/>
    <property type="match status" value="1"/>
</dbReference>